<evidence type="ECO:0000313" key="1">
    <source>
        <dbReference type="EMBL" id="MBE0456944.1"/>
    </source>
</evidence>
<organism evidence="1 2">
    <name type="scientific">Pseudoalteromonas prydzensis</name>
    <dbReference type="NCBI Taxonomy" id="182141"/>
    <lineage>
        <taxon>Bacteria</taxon>
        <taxon>Pseudomonadati</taxon>
        <taxon>Pseudomonadota</taxon>
        <taxon>Gammaproteobacteria</taxon>
        <taxon>Alteromonadales</taxon>
        <taxon>Pseudoalteromonadaceae</taxon>
        <taxon>Pseudoalteromonas</taxon>
    </lineage>
</organism>
<proteinExistence type="predicted"/>
<name>A0ABR9FJE1_9GAMM</name>
<dbReference type="RefSeq" id="WP_192541019.1">
    <property type="nucleotide sequence ID" value="NZ_JBQQIQ010000002.1"/>
</dbReference>
<dbReference type="Proteomes" id="UP000707245">
    <property type="component" value="Unassembled WGS sequence"/>
</dbReference>
<accession>A0ABR9FJE1</accession>
<protein>
    <submittedName>
        <fullName evidence="1">Uncharacterized protein</fullName>
    </submittedName>
</protein>
<reference evidence="1 2" key="1">
    <citation type="submission" date="2020-07" db="EMBL/GenBank/DDBJ databases">
        <title>Halophilic bacteria isolated from french cheeses.</title>
        <authorList>
            <person name="Kothe C.I."/>
            <person name="Farah-Kraiem B."/>
            <person name="Renault P."/>
            <person name="Dridi B."/>
        </authorList>
    </citation>
    <scope>NUCLEOTIDE SEQUENCE [LARGE SCALE GENOMIC DNA]</scope>
    <source>
        <strain evidence="1 2">FME14</strain>
    </source>
</reference>
<keyword evidence="2" id="KW-1185">Reference proteome</keyword>
<evidence type="ECO:0000313" key="2">
    <source>
        <dbReference type="Proteomes" id="UP000707245"/>
    </source>
</evidence>
<gene>
    <name evidence="1" type="ORF">EI167_05645</name>
</gene>
<comment type="caution">
    <text evidence="1">The sequence shown here is derived from an EMBL/GenBank/DDBJ whole genome shotgun (WGS) entry which is preliminary data.</text>
</comment>
<dbReference type="EMBL" id="RRZA01000012">
    <property type="protein sequence ID" value="MBE0456944.1"/>
    <property type="molecule type" value="Genomic_DNA"/>
</dbReference>
<sequence>MRKLISKFMLINVGVNWSEDAMIPDLMKKIENYDEADPYLNDLYKLDFIHLNQVLFDKKEIFLWMIWTKSCRKLNLMKKTKI</sequence>